<comment type="caution">
    <text evidence="3">The sequence shown here is derived from an EMBL/GenBank/DDBJ whole genome shotgun (WGS) entry which is preliminary data.</text>
</comment>
<gene>
    <name evidence="3" type="ORF">RISK_006028</name>
</gene>
<feature type="transmembrane region" description="Helical" evidence="2">
    <location>
        <begin position="76"/>
        <end position="95"/>
    </location>
</feature>
<keyword evidence="4" id="KW-1185">Reference proteome</keyword>
<reference evidence="3" key="1">
    <citation type="submission" date="2015-05" db="EMBL/GenBank/DDBJ databases">
        <title>Permanent draft genome of Rhodopirellula islandicus K833.</title>
        <authorList>
            <person name="Kizina J."/>
            <person name="Richter M."/>
            <person name="Glockner F.O."/>
            <person name="Harder J."/>
        </authorList>
    </citation>
    <scope>NUCLEOTIDE SEQUENCE [LARGE SCALE GENOMIC DNA]</scope>
    <source>
        <strain evidence="3">K833</strain>
    </source>
</reference>
<dbReference type="EMBL" id="LECT01000048">
    <property type="protein sequence ID" value="KLU01844.1"/>
    <property type="molecule type" value="Genomic_DNA"/>
</dbReference>
<evidence type="ECO:0000256" key="1">
    <source>
        <dbReference type="SAM" id="MobiDB-lite"/>
    </source>
</evidence>
<feature type="transmembrane region" description="Helical" evidence="2">
    <location>
        <begin position="35"/>
        <end position="55"/>
    </location>
</feature>
<dbReference type="Proteomes" id="UP000036367">
    <property type="component" value="Unassembled WGS sequence"/>
</dbReference>
<organism evidence="3 4">
    <name type="scientific">Rhodopirellula islandica</name>
    <dbReference type="NCBI Taxonomy" id="595434"/>
    <lineage>
        <taxon>Bacteria</taxon>
        <taxon>Pseudomonadati</taxon>
        <taxon>Planctomycetota</taxon>
        <taxon>Planctomycetia</taxon>
        <taxon>Pirellulales</taxon>
        <taxon>Pirellulaceae</taxon>
        <taxon>Rhodopirellula</taxon>
    </lineage>
</organism>
<keyword evidence="2" id="KW-1133">Transmembrane helix</keyword>
<sequence length="100" mass="11036">MNTTDFQFSVSGPTQSQRQKTRPVQFLKQPGFRNAMTAVNAIHLIYAAILLAFAVPVLRAQCTMPQKQAIARIGKLMSILSVISIAYTLLAAWILTTIDN</sequence>
<dbReference type="AlphaFoldDB" id="A0A0J1E8Q1"/>
<evidence type="ECO:0000256" key="2">
    <source>
        <dbReference type="SAM" id="Phobius"/>
    </source>
</evidence>
<accession>A0A0J1E8Q1</accession>
<dbReference type="RefSeq" id="WP_150122699.1">
    <property type="nucleotide sequence ID" value="NZ_LECT01000048.1"/>
</dbReference>
<proteinExistence type="predicted"/>
<feature type="region of interest" description="Disordered" evidence="1">
    <location>
        <begin position="1"/>
        <end position="23"/>
    </location>
</feature>
<dbReference type="PATRIC" id="fig|595434.4.peg.5726"/>
<name>A0A0J1E8Q1_RHOIS</name>
<evidence type="ECO:0000313" key="4">
    <source>
        <dbReference type="Proteomes" id="UP000036367"/>
    </source>
</evidence>
<feature type="compositionally biased region" description="Polar residues" evidence="1">
    <location>
        <begin position="1"/>
        <end position="18"/>
    </location>
</feature>
<keyword evidence="2" id="KW-0472">Membrane</keyword>
<protein>
    <recommendedName>
        <fullName evidence="5">Transmembrane protein</fullName>
    </recommendedName>
</protein>
<evidence type="ECO:0008006" key="5">
    <source>
        <dbReference type="Google" id="ProtNLM"/>
    </source>
</evidence>
<keyword evidence="2" id="KW-0812">Transmembrane</keyword>
<dbReference type="STRING" id="595434.RISK_006028"/>
<evidence type="ECO:0000313" key="3">
    <source>
        <dbReference type="EMBL" id="KLU01844.1"/>
    </source>
</evidence>